<sequence>MLPNESHNHTFSEQWGQKSPIFTRELDQALVYSHCHDLESRRLDVISGAALYQLQNCIYKLSDLIKMPHISLNHRRKMVHLLEEDIYHLKYILHAIRIDAIAHHAWTRIIDELYKSTLEQFAKEAPMELSKEPPQFTYKYPFPESSFLMLEYQSRIESYRPEEPRTQQPPIENKQQASIEKMAGKCTHIYHRYTTIPSQTKDGPDTIHHYHGRYEESIPWKIDHLQKLNIAVQKCIESHQNNLTISEFAKREALLVDKRLQKRITDELNLQNIKANATACKRKAVELEEDAKGSKNDVNQKKVAREKEQEVSQNHNPRV</sequence>
<gene>
    <name evidence="2" type="ORF">DB43_DW00110</name>
</gene>
<evidence type="ECO:0000313" key="2">
    <source>
        <dbReference type="EMBL" id="KIA78515.1"/>
    </source>
</evidence>
<comment type="caution">
    <text evidence="2">The sequence shown here is derived from an EMBL/GenBank/DDBJ whole genome shotgun (WGS) entry which is preliminary data.</text>
</comment>
<dbReference type="Proteomes" id="UP000031307">
    <property type="component" value="Unassembled WGS sequence"/>
</dbReference>
<dbReference type="PATRIC" id="fig|83552.4.peg.272"/>
<dbReference type="EMBL" id="JSAM01000017">
    <property type="protein sequence ID" value="KIA78515.1"/>
    <property type="molecule type" value="Genomic_DNA"/>
</dbReference>
<feature type="compositionally biased region" description="Basic and acidic residues" evidence="1">
    <location>
        <begin position="286"/>
        <end position="310"/>
    </location>
</feature>
<dbReference type="RefSeq" id="WP_006342602.1">
    <property type="nucleotide sequence ID" value="NZ_JASBUT010000019.1"/>
</dbReference>
<name>A0A0C1CCB0_9BACT</name>
<evidence type="ECO:0000313" key="3">
    <source>
        <dbReference type="Proteomes" id="UP000031307"/>
    </source>
</evidence>
<proteinExistence type="predicted"/>
<feature type="region of interest" description="Disordered" evidence="1">
    <location>
        <begin position="286"/>
        <end position="319"/>
    </location>
</feature>
<dbReference type="AlphaFoldDB" id="A0A0C1CCB0"/>
<evidence type="ECO:0000256" key="1">
    <source>
        <dbReference type="SAM" id="MobiDB-lite"/>
    </source>
</evidence>
<organism evidence="2 3">
    <name type="scientific">Parachlamydia acanthamoebae</name>
    <dbReference type="NCBI Taxonomy" id="83552"/>
    <lineage>
        <taxon>Bacteria</taxon>
        <taxon>Pseudomonadati</taxon>
        <taxon>Chlamydiota</taxon>
        <taxon>Chlamydiia</taxon>
        <taxon>Parachlamydiales</taxon>
        <taxon>Parachlamydiaceae</taxon>
        <taxon>Parachlamydia</taxon>
    </lineage>
</organism>
<reference evidence="2 3" key="1">
    <citation type="journal article" date="2014" name="Mol. Biol. Evol.">
        <title>Massive expansion of Ubiquitination-related gene families within the Chlamydiae.</title>
        <authorList>
            <person name="Domman D."/>
            <person name="Collingro A."/>
            <person name="Lagkouvardos I."/>
            <person name="Gehre L."/>
            <person name="Weinmaier T."/>
            <person name="Rattei T."/>
            <person name="Subtil A."/>
            <person name="Horn M."/>
        </authorList>
    </citation>
    <scope>NUCLEOTIDE SEQUENCE [LARGE SCALE GENOMIC DNA]</scope>
    <source>
        <strain evidence="2 3">OEW1</strain>
    </source>
</reference>
<protein>
    <submittedName>
        <fullName evidence="2">Uncharacterized protein</fullName>
    </submittedName>
</protein>
<accession>A0A0C1CCB0</accession>